<dbReference type="AlphaFoldDB" id="A0AAV3U2W2"/>
<gene>
    <name evidence="1" type="ORF">GCM10025791_24470</name>
</gene>
<proteinExistence type="predicted"/>
<dbReference type="EMBL" id="BAABLX010000023">
    <property type="protein sequence ID" value="GAA4944589.1"/>
    <property type="molecule type" value="Genomic_DNA"/>
</dbReference>
<sequence>MQHADGLNCALVGQRGALFVFWCYFGAGLKGGFRAAGLILGRAADGYSILVPDYSGMAIARSMGNFSKAQVGRL</sequence>
<comment type="caution">
    <text evidence="1">The sequence shown here is derived from an EMBL/GenBank/DDBJ whole genome shotgun (WGS) entry which is preliminary data.</text>
</comment>
<dbReference type="Proteomes" id="UP001409585">
    <property type="component" value="Unassembled WGS sequence"/>
</dbReference>
<accession>A0AAV3U2W2</accession>
<keyword evidence="2" id="KW-1185">Reference proteome</keyword>
<reference evidence="2" key="1">
    <citation type="journal article" date="2019" name="Int. J. Syst. Evol. Microbiol.">
        <title>The Global Catalogue of Microorganisms (GCM) 10K type strain sequencing project: providing services to taxonomists for standard genome sequencing and annotation.</title>
        <authorList>
            <consortium name="The Broad Institute Genomics Platform"/>
            <consortium name="The Broad Institute Genome Sequencing Center for Infectious Disease"/>
            <person name="Wu L."/>
            <person name="Ma J."/>
        </authorList>
    </citation>
    <scope>NUCLEOTIDE SEQUENCE [LARGE SCALE GENOMIC DNA]</scope>
    <source>
        <strain evidence="2">JCM 19134</strain>
    </source>
</reference>
<evidence type="ECO:0000313" key="2">
    <source>
        <dbReference type="Proteomes" id="UP001409585"/>
    </source>
</evidence>
<name>A0AAV3U2W2_9ALTE</name>
<evidence type="ECO:0000313" key="1">
    <source>
        <dbReference type="EMBL" id="GAA4944589.1"/>
    </source>
</evidence>
<protein>
    <submittedName>
        <fullName evidence="1">Uncharacterized protein</fullName>
    </submittedName>
</protein>
<organism evidence="1 2">
    <name type="scientific">Halioxenophilus aromaticivorans</name>
    <dbReference type="NCBI Taxonomy" id="1306992"/>
    <lineage>
        <taxon>Bacteria</taxon>
        <taxon>Pseudomonadati</taxon>
        <taxon>Pseudomonadota</taxon>
        <taxon>Gammaproteobacteria</taxon>
        <taxon>Alteromonadales</taxon>
        <taxon>Alteromonadaceae</taxon>
        <taxon>Halioxenophilus</taxon>
    </lineage>
</organism>